<feature type="region of interest" description="Disordered" evidence="1">
    <location>
        <begin position="1294"/>
        <end position="1318"/>
    </location>
</feature>
<feature type="compositionally biased region" description="Polar residues" evidence="1">
    <location>
        <begin position="1202"/>
        <end position="1213"/>
    </location>
</feature>
<feature type="compositionally biased region" description="Polar residues" evidence="1">
    <location>
        <begin position="1373"/>
        <end position="1387"/>
    </location>
</feature>
<dbReference type="OrthoDB" id="5151921at2759"/>
<feature type="compositionally biased region" description="Polar residues" evidence="1">
    <location>
        <begin position="587"/>
        <end position="614"/>
    </location>
</feature>
<feature type="region of interest" description="Disordered" evidence="1">
    <location>
        <begin position="1371"/>
        <end position="1459"/>
    </location>
</feature>
<gene>
    <name evidence="2" type="ORF">W97_05617</name>
</gene>
<keyword evidence="3" id="KW-1185">Reference proteome</keyword>
<feature type="compositionally biased region" description="Acidic residues" evidence="1">
    <location>
        <begin position="53"/>
        <end position="67"/>
    </location>
</feature>
<feature type="compositionally biased region" description="Polar residues" evidence="1">
    <location>
        <begin position="761"/>
        <end position="778"/>
    </location>
</feature>
<feature type="compositionally biased region" description="Low complexity" evidence="1">
    <location>
        <begin position="495"/>
        <end position="513"/>
    </location>
</feature>
<feature type="compositionally biased region" description="Basic and acidic residues" evidence="1">
    <location>
        <begin position="452"/>
        <end position="466"/>
    </location>
</feature>
<organism evidence="2 3">
    <name type="scientific">Coniosporium apollinis (strain CBS 100218)</name>
    <name type="common">Rock-inhabiting black yeast</name>
    <dbReference type="NCBI Taxonomy" id="1168221"/>
    <lineage>
        <taxon>Eukaryota</taxon>
        <taxon>Fungi</taxon>
        <taxon>Dikarya</taxon>
        <taxon>Ascomycota</taxon>
        <taxon>Pezizomycotina</taxon>
        <taxon>Dothideomycetes</taxon>
        <taxon>Dothideomycetes incertae sedis</taxon>
        <taxon>Coniosporium</taxon>
    </lineage>
</organism>
<dbReference type="OMA" id="SANTHHE"/>
<feature type="compositionally biased region" description="Pro residues" evidence="1">
    <location>
        <begin position="18"/>
        <end position="28"/>
    </location>
</feature>
<feature type="compositionally biased region" description="Basic and acidic residues" evidence="1">
    <location>
        <begin position="308"/>
        <end position="323"/>
    </location>
</feature>
<reference evidence="3" key="1">
    <citation type="submission" date="2012-06" db="EMBL/GenBank/DDBJ databases">
        <title>The genome sequence of Coniosporium apollinis CBS 100218.</title>
        <authorList>
            <consortium name="The Broad Institute Genome Sequencing Platform"/>
            <person name="Cuomo C."/>
            <person name="Gorbushina A."/>
            <person name="Noack S."/>
            <person name="Walker B."/>
            <person name="Young S.K."/>
            <person name="Zeng Q."/>
            <person name="Gargeya S."/>
            <person name="Fitzgerald M."/>
            <person name="Haas B."/>
            <person name="Abouelleil A."/>
            <person name="Alvarado L."/>
            <person name="Arachchi H.M."/>
            <person name="Berlin A.M."/>
            <person name="Chapman S.B."/>
            <person name="Goldberg J."/>
            <person name="Griggs A."/>
            <person name="Gujja S."/>
            <person name="Hansen M."/>
            <person name="Howarth C."/>
            <person name="Imamovic A."/>
            <person name="Larimer J."/>
            <person name="McCowan C."/>
            <person name="Montmayeur A."/>
            <person name="Murphy C."/>
            <person name="Neiman D."/>
            <person name="Pearson M."/>
            <person name="Priest M."/>
            <person name="Roberts A."/>
            <person name="Saif S."/>
            <person name="Shea T."/>
            <person name="Sisk P."/>
            <person name="Sykes S."/>
            <person name="Wortman J."/>
            <person name="Nusbaum C."/>
            <person name="Birren B."/>
        </authorList>
    </citation>
    <scope>NUCLEOTIDE SEQUENCE [LARGE SCALE GENOMIC DNA]</scope>
    <source>
        <strain evidence="3">CBS 100218</strain>
    </source>
</reference>
<feature type="compositionally biased region" description="Basic and acidic residues" evidence="1">
    <location>
        <begin position="961"/>
        <end position="973"/>
    </location>
</feature>
<feature type="compositionally biased region" description="Polar residues" evidence="1">
    <location>
        <begin position="635"/>
        <end position="644"/>
    </location>
</feature>
<feature type="region of interest" description="Disordered" evidence="1">
    <location>
        <begin position="1193"/>
        <end position="1256"/>
    </location>
</feature>
<sequence>MSRPYQFTPDQARSPLDRQPPNPFPAGQPPSFKTNVNRAKTKRWVEAKSYSYDGDDWGDADEYDEYGGYDGPSVQQPTGLRQPGQGVGSVNEGERNYMDPASSASVGHHRTTSYDRGDEYRDFSSGSHMSPSGQSQINNMDGSSNTRFNPTMTSPGGMAPVAGVPPNQQYYAAGPPLHVQTNAPTYHQPQGGYGDLSSGARQSSATSWGQSPLAESTSNLDPQQRRDFTPSAMPQPLHTHAPQGLPSAGSSTGGSFPPRKGSLSQSSPTSPFASASAGAPPSEPTSATTGERRPSNPAKALPFIRPADIYKRIEEERQRERQSMDSSRPSMDSLTRPTEEVGASATSPRQRVSSDSLGPSGGGRSSSDSTREGADSSRLQKPALETVPEKKSEYNLPGFSVANPILAKILGAKHVDSPSSPTRSAEPSSEEPPMQSAAIPASQPASGIPTFPEDHRPPWEAAERPAEAGAQPAQPSSVETPRASAAGEQPRLDIPQMSSQSAQPVSPVQHQSPWGFRSAVNRAFERNDDVSVPPTPVSSGISPPESDVSRSNTTSTSGISPILSRAPSEATAAMRAGDAPAPAVHDGSNQFQIPRQRPGSTDSTATLQNLQQIPRRTPPEHSRNVSNESYRRNLGTPSSGNSPARSPAIKAQTQLPEPEVAQLETVGPTDFTTREADIAAVVNNSADNEAPIAAQMTKDAPAAFLEHRKNTSDADLNPVPRSGSPVSRSGSPGKGRVRDLAEKFDADSRRNSTHSVESRRSVVSWTGSTPAGSRSNSPVKEEASSKPLPSERPAADRVLSFRPKLPGGWESFATTTGTMTPTDAPEDPRTRQESPVPSTLRQSTVPDAQTPTRAPPLEEEDSEPDFTPTTKKRSVAPAGLPDPLTDPLGAAAYAGSAMAEALKASMGLGEDTESEERKEEARRHEEPRKNRSVGDVFLRPLALDRKASSIASSSAPPTPPPKDDSVFDTRERGTYGGLSSAAPLDRQDAGFSAQEAPSFSTARPPLTSELSTDTSMDDLESDRLRKEIEQSLNDPRSSVPGYAEPEPTMSSHLAPATQEPAKRESSILPSEYDSYWASRNSYEPEQPRLSAETPRPGAELQSEPQMQQETGRAPETAVTEAASAKTAFNTRPDLLNQRFSWENSQTDLSRQPSVNAPVSELSTDTSNDTPRAGSPLLQVIDEDPKLQQFDGVRGAYAGTAETGPSYQQQSVLANPQAAEQHLSRELPAGAAATLGMPQPSQAAHSAEMPSRRSQEGLHVVNAESGEIPQLPSPEVHKPARESMIGPAELPAELAQQRQEQPLPPLPAQQVPHSPTQQDRIPPFREILQIKSAPDRIATYNRTRQQFAEMHTGLTDWTTAMLAARPEYADVASAASQRRPSISATTPAGSMRHRHRAPSLSLPTLSTLPIFGNKSNAGAAPQPQQQHQPVTAGSSDPVYEGQGSSPGGAAANREKMQAKGKELFHTAGVLSGKATVGAKGLFAKGKSRFRGSGGVEKVE</sequence>
<feature type="region of interest" description="Disordered" evidence="1">
    <location>
        <begin position="904"/>
        <end position="1175"/>
    </location>
</feature>
<evidence type="ECO:0000313" key="2">
    <source>
        <dbReference type="EMBL" id="EON66224.1"/>
    </source>
</evidence>
<proteinExistence type="predicted"/>
<feature type="region of interest" description="Disordered" evidence="1">
    <location>
        <begin position="412"/>
        <end position="670"/>
    </location>
</feature>
<dbReference type="GeneID" id="19902928"/>
<feature type="compositionally biased region" description="Low complexity" evidence="1">
    <location>
        <begin position="1397"/>
        <end position="1408"/>
    </location>
</feature>
<feature type="compositionally biased region" description="Basic and acidic residues" evidence="1">
    <location>
        <begin position="112"/>
        <end position="122"/>
    </location>
</feature>
<feature type="compositionally biased region" description="Low complexity" evidence="1">
    <location>
        <begin position="718"/>
        <end position="731"/>
    </location>
</feature>
<feature type="compositionally biased region" description="Basic and acidic residues" evidence="1">
    <location>
        <begin position="915"/>
        <end position="929"/>
    </location>
</feature>
<feature type="compositionally biased region" description="Polar residues" evidence="1">
    <location>
        <begin position="549"/>
        <end position="559"/>
    </location>
</feature>
<name>R7YWP5_CONA1</name>
<evidence type="ECO:0000256" key="1">
    <source>
        <dbReference type="SAM" id="MobiDB-lite"/>
    </source>
</evidence>
<feature type="compositionally biased region" description="Polar residues" evidence="1">
    <location>
        <begin position="179"/>
        <end position="188"/>
    </location>
</feature>
<feature type="region of interest" description="Disordered" evidence="1">
    <location>
        <begin position="51"/>
        <end position="397"/>
    </location>
</feature>
<feature type="compositionally biased region" description="Polar residues" evidence="1">
    <location>
        <begin position="833"/>
        <end position="852"/>
    </location>
</feature>
<feature type="compositionally biased region" description="Polar residues" evidence="1">
    <location>
        <begin position="137"/>
        <end position="154"/>
    </location>
</feature>
<accession>R7YWP5</accession>
<dbReference type="Proteomes" id="UP000016924">
    <property type="component" value="Unassembled WGS sequence"/>
</dbReference>
<dbReference type="STRING" id="1168221.R7YWP5"/>
<feature type="compositionally biased region" description="Polar residues" evidence="1">
    <location>
        <begin position="199"/>
        <end position="222"/>
    </location>
</feature>
<feature type="compositionally biased region" description="Low complexity" evidence="1">
    <location>
        <begin position="432"/>
        <end position="449"/>
    </location>
</feature>
<feature type="region of interest" description="Disordered" evidence="1">
    <location>
        <begin position="1"/>
        <end position="39"/>
    </location>
</feature>
<feature type="compositionally biased region" description="Polar residues" evidence="1">
    <location>
        <begin position="1137"/>
        <end position="1169"/>
    </location>
</feature>
<feature type="compositionally biased region" description="Polar residues" evidence="1">
    <location>
        <begin position="324"/>
        <end position="336"/>
    </location>
</feature>
<dbReference type="eggNOG" id="ENOG502SHV0">
    <property type="taxonomic scope" value="Eukaryota"/>
</dbReference>
<feature type="compositionally biased region" description="Low complexity" evidence="1">
    <location>
        <begin position="155"/>
        <end position="166"/>
    </location>
</feature>
<feature type="compositionally biased region" description="Low complexity" evidence="1">
    <location>
        <begin position="262"/>
        <end position="289"/>
    </location>
</feature>
<feature type="compositionally biased region" description="Low complexity" evidence="1">
    <location>
        <begin position="124"/>
        <end position="136"/>
    </location>
</feature>
<feature type="region of interest" description="Disordered" evidence="1">
    <location>
        <begin position="692"/>
        <end position="891"/>
    </location>
</feature>
<dbReference type="RefSeq" id="XP_007781541.1">
    <property type="nucleotide sequence ID" value="XM_007783351.1"/>
</dbReference>
<evidence type="ECO:0000313" key="3">
    <source>
        <dbReference type="Proteomes" id="UP000016924"/>
    </source>
</evidence>
<feature type="compositionally biased region" description="Low complexity" evidence="1">
    <location>
        <begin position="570"/>
        <end position="583"/>
    </location>
</feature>
<feature type="compositionally biased region" description="Polar residues" evidence="1">
    <location>
        <begin position="417"/>
        <end position="427"/>
    </location>
</feature>
<dbReference type="EMBL" id="JH767579">
    <property type="protein sequence ID" value="EON66224.1"/>
    <property type="molecule type" value="Genomic_DNA"/>
</dbReference>
<dbReference type="HOGENOM" id="CLU_248809_0_0_1"/>
<protein>
    <submittedName>
        <fullName evidence="2">Uncharacterized protein</fullName>
    </submittedName>
</protein>
<feature type="compositionally biased region" description="Basic and acidic residues" evidence="1">
    <location>
        <begin position="736"/>
        <end position="760"/>
    </location>
</feature>